<dbReference type="AlphaFoldDB" id="A0A1L3MPJ2"/>
<evidence type="ECO:0000256" key="2">
    <source>
        <dbReference type="ARBA" id="ARBA00022692"/>
    </source>
</evidence>
<feature type="region of interest" description="Disordered" evidence="5">
    <location>
        <begin position="86"/>
        <end position="117"/>
    </location>
</feature>
<keyword evidence="2 6" id="KW-0812">Transmembrane</keyword>
<dbReference type="OrthoDB" id="2990728at2"/>
<dbReference type="PANTHER" id="PTHR41335:SF1">
    <property type="entry name" value="MEMBRANE PROTEIN"/>
    <property type="match status" value="1"/>
</dbReference>
<sequence>MKRQWSLVFAIIFALIIAVFAVINVDAVKVDYLFGTAEWPLILVILGSVFMGGFLVASAGVVRIMAIQRKWKQAEKENVKLKEELEKGKEDNVSVESKQSTLLDETPKDDVPMEKKE</sequence>
<proteinExistence type="predicted"/>
<evidence type="ECO:0000256" key="5">
    <source>
        <dbReference type="SAM" id="MobiDB-lite"/>
    </source>
</evidence>
<feature type="compositionally biased region" description="Basic and acidic residues" evidence="5">
    <location>
        <begin position="105"/>
        <end position="117"/>
    </location>
</feature>
<keyword evidence="9" id="KW-1185">Reference proteome</keyword>
<feature type="transmembrane region" description="Helical" evidence="6">
    <location>
        <begin position="7"/>
        <end position="27"/>
    </location>
</feature>
<dbReference type="Pfam" id="PF06305">
    <property type="entry name" value="LapA_dom"/>
    <property type="match status" value="1"/>
</dbReference>
<reference evidence="8 9" key="1">
    <citation type="journal article" date="2016" name="Sci. Rep.">
        <title>Complete genome sequence and transcriptomic analysis of a novel marine strain Bacillus weihaiensis reveals the mechanism of brown algae degradation.</title>
        <authorList>
            <person name="Zhu Y."/>
            <person name="Chen P."/>
            <person name="Bao Y."/>
            <person name="Men Y."/>
            <person name="Zeng Y."/>
            <person name="Yang J."/>
            <person name="Sun J."/>
            <person name="Sun Y."/>
        </authorList>
    </citation>
    <scope>NUCLEOTIDE SEQUENCE [LARGE SCALE GENOMIC DNA]</scope>
    <source>
        <strain evidence="8 9">Alg07</strain>
    </source>
</reference>
<dbReference type="PANTHER" id="PTHR41335">
    <property type="entry name" value="MEMBRANE PROTEIN-RELATED"/>
    <property type="match status" value="1"/>
</dbReference>
<evidence type="ECO:0000313" key="9">
    <source>
        <dbReference type="Proteomes" id="UP000181936"/>
    </source>
</evidence>
<dbReference type="Proteomes" id="UP000181936">
    <property type="component" value="Chromosome"/>
</dbReference>
<keyword evidence="4 6" id="KW-0472">Membrane</keyword>
<accession>A0A1L3MPJ2</accession>
<evidence type="ECO:0000256" key="1">
    <source>
        <dbReference type="ARBA" id="ARBA00022475"/>
    </source>
</evidence>
<evidence type="ECO:0000313" key="8">
    <source>
        <dbReference type="EMBL" id="APH04263.1"/>
    </source>
</evidence>
<feature type="domain" description="Lipopolysaccharide assembly protein A" evidence="7">
    <location>
        <begin position="24"/>
        <end position="86"/>
    </location>
</feature>
<feature type="transmembrane region" description="Helical" evidence="6">
    <location>
        <begin position="39"/>
        <end position="62"/>
    </location>
</feature>
<keyword evidence="3 6" id="KW-1133">Transmembrane helix</keyword>
<dbReference type="RefSeq" id="WP_072579056.1">
    <property type="nucleotide sequence ID" value="NZ_CP016020.1"/>
</dbReference>
<organism evidence="8 9">
    <name type="scientific">Bacillus weihaiensis</name>
    <dbReference type="NCBI Taxonomy" id="1547283"/>
    <lineage>
        <taxon>Bacteria</taxon>
        <taxon>Bacillati</taxon>
        <taxon>Bacillota</taxon>
        <taxon>Bacilli</taxon>
        <taxon>Bacillales</taxon>
        <taxon>Bacillaceae</taxon>
        <taxon>Bacillus</taxon>
    </lineage>
</organism>
<evidence type="ECO:0000256" key="4">
    <source>
        <dbReference type="ARBA" id="ARBA00023136"/>
    </source>
</evidence>
<feature type="compositionally biased region" description="Polar residues" evidence="5">
    <location>
        <begin position="94"/>
        <end position="103"/>
    </location>
</feature>
<evidence type="ECO:0000259" key="7">
    <source>
        <dbReference type="Pfam" id="PF06305"/>
    </source>
</evidence>
<dbReference type="KEGG" id="bwh:A9C19_05630"/>
<dbReference type="InterPro" id="IPR010445">
    <property type="entry name" value="LapA_dom"/>
</dbReference>
<dbReference type="EMBL" id="CP016020">
    <property type="protein sequence ID" value="APH04263.1"/>
    <property type="molecule type" value="Genomic_DNA"/>
</dbReference>
<gene>
    <name evidence="8" type="ORF">A9C19_05630</name>
</gene>
<dbReference type="STRING" id="1547283.A9C19_05630"/>
<keyword evidence="1" id="KW-1003">Cell membrane</keyword>
<name>A0A1L3MPJ2_9BACI</name>
<dbReference type="GO" id="GO:0005886">
    <property type="term" value="C:plasma membrane"/>
    <property type="evidence" value="ECO:0007669"/>
    <property type="project" value="InterPro"/>
</dbReference>
<evidence type="ECO:0000256" key="6">
    <source>
        <dbReference type="SAM" id="Phobius"/>
    </source>
</evidence>
<evidence type="ECO:0000256" key="3">
    <source>
        <dbReference type="ARBA" id="ARBA00022989"/>
    </source>
</evidence>
<protein>
    <recommendedName>
        <fullName evidence="7">Lipopolysaccharide assembly protein A domain-containing protein</fullName>
    </recommendedName>
</protein>